<feature type="transmembrane region" description="Helical" evidence="9">
    <location>
        <begin position="144"/>
        <end position="165"/>
    </location>
</feature>
<keyword evidence="8 9" id="KW-0472">Membrane</keyword>
<dbReference type="SUPFAM" id="SSF160240">
    <property type="entry name" value="Cation efflux protein cytoplasmic domain-like"/>
    <property type="match status" value="1"/>
</dbReference>
<evidence type="ECO:0000256" key="9">
    <source>
        <dbReference type="SAM" id="Phobius"/>
    </source>
</evidence>
<dbReference type="InterPro" id="IPR027470">
    <property type="entry name" value="Cation_efflux_CTD"/>
</dbReference>
<feature type="domain" description="Cation efflux protein transmembrane" evidence="10">
    <location>
        <begin position="13"/>
        <end position="202"/>
    </location>
</feature>
<proteinExistence type="inferred from homology"/>
<evidence type="ECO:0000313" key="13">
    <source>
        <dbReference type="Proteomes" id="UP001348817"/>
    </source>
</evidence>
<dbReference type="InterPro" id="IPR027469">
    <property type="entry name" value="Cation_efflux_TMD_sf"/>
</dbReference>
<evidence type="ECO:0000256" key="6">
    <source>
        <dbReference type="ARBA" id="ARBA00022989"/>
    </source>
</evidence>
<keyword evidence="5" id="KW-0862">Zinc</keyword>
<evidence type="ECO:0000256" key="7">
    <source>
        <dbReference type="ARBA" id="ARBA00023065"/>
    </source>
</evidence>
<evidence type="ECO:0000256" key="4">
    <source>
        <dbReference type="ARBA" id="ARBA00022692"/>
    </source>
</evidence>
<name>A0AAU9CQ27_9BACT</name>
<dbReference type="Pfam" id="PF16916">
    <property type="entry name" value="ZT_dimer"/>
    <property type="match status" value="1"/>
</dbReference>
<keyword evidence="7" id="KW-0406">Ion transport</keyword>
<sequence length="303" mass="32721">MPVSKIQSTILWVIVLNVAISLAQVVGGFMSSSGALLSDAAHNFSDVVALLACWWALGLSGRETSKHRTFGYRRAETLAAFANGLGLLVMAAFLLFQGISSIIRPVLISNTNSVIGLAIASLIVNALSAWLLRAPSRTSLNTKAAYVHLFSDMLTSVAVLVDGVLMKHTGAFWIDGLLTALISIYLGKVSLKLLKESTSVLMHFTPAGVDIESIKNSIDDIPEVDNVHHIHVWKLSDSEVHLEAHVEYRSDLSLSESGRVLAGIKKLLANNFGITHCTFQQEYGVKGESKAVVFRLNDISLPA</sequence>
<dbReference type="InterPro" id="IPR050681">
    <property type="entry name" value="CDF/SLC30A"/>
</dbReference>
<reference evidence="12 13" key="1">
    <citation type="submission" date="2021-12" db="EMBL/GenBank/DDBJ databases">
        <title>Genome sequencing of bacteria with rrn-lacking chromosome and rrn-plasmid.</title>
        <authorList>
            <person name="Anda M."/>
            <person name="Iwasaki W."/>
        </authorList>
    </citation>
    <scope>NUCLEOTIDE SEQUENCE [LARGE SCALE GENOMIC DNA]</scope>
    <source>
        <strain evidence="12 13">DSM 100852</strain>
    </source>
</reference>
<keyword evidence="6 9" id="KW-1133">Transmembrane helix</keyword>
<dbReference type="Gene3D" id="3.30.70.1350">
    <property type="entry name" value="Cation efflux protein, cytoplasmic domain"/>
    <property type="match status" value="1"/>
</dbReference>
<dbReference type="GO" id="GO:0005385">
    <property type="term" value="F:zinc ion transmembrane transporter activity"/>
    <property type="evidence" value="ECO:0007669"/>
    <property type="project" value="TreeGrafter"/>
</dbReference>
<comment type="subcellular location">
    <subcellularLocation>
        <location evidence="1">Membrane</location>
        <topology evidence="1">Multi-pass membrane protein</topology>
    </subcellularLocation>
</comment>
<evidence type="ECO:0000256" key="2">
    <source>
        <dbReference type="ARBA" id="ARBA00008873"/>
    </source>
</evidence>
<feature type="transmembrane region" description="Helical" evidence="9">
    <location>
        <begin position="9"/>
        <end position="29"/>
    </location>
</feature>
<evidence type="ECO:0000256" key="8">
    <source>
        <dbReference type="ARBA" id="ARBA00023136"/>
    </source>
</evidence>
<keyword evidence="4 9" id="KW-0812">Transmembrane</keyword>
<dbReference type="InterPro" id="IPR058533">
    <property type="entry name" value="Cation_efflux_TM"/>
</dbReference>
<dbReference type="PANTHER" id="PTHR11562:SF17">
    <property type="entry name" value="RE54080P-RELATED"/>
    <property type="match status" value="1"/>
</dbReference>
<evidence type="ECO:0000259" key="10">
    <source>
        <dbReference type="Pfam" id="PF01545"/>
    </source>
</evidence>
<evidence type="ECO:0000259" key="11">
    <source>
        <dbReference type="Pfam" id="PF16916"/>
    </source>
</evidence>
<accession>A0AAU9CQ27</accession>
<feature type="domain" description="Cation efflux protein cytoplasmic" evidence="11">
    <location>
        <begin position="207"/>
        <end position="282"/>
    </location>
</feature>
<dbReference type="InterPro" id="IPR036837">
    <property type="entry name" value="Cation_efflux_CTD_sf"/>
</dbReference>
<dbReference type="PANTHER" id="PTHR11562">
    <property type="entry name" value="CATION EFFLUX PROTEIN/ ZINC TRANSPORTER"/>
    <property type="match status" value="1"/>
</dbReference>
<dbReference type="Proteomes" id="UP001348817">
    <property type="component" value="Chromosome"/>
</dbReference>
<feature type="transmembrane region" description="Helical" evidence="9">
    <location>
        <begin position="171"/>
        <end position="187"/>
    </location>
</feature>
<dbReference type="EMBL" id="AP025314">
    <property type="protein sequence ID" value="BDD08484.1"/>
    <property type="molecule type" value="Genomic_DNA"/>
</dbReference>
<keyword evidence="13" id="KW-1185">Reference proteome</keyword>
<evidence type="ECO:0000256" key="5">
    <source>
        <dbReference type="ARBA" id="ARBA00022906"/>
    </source>
</evidence>
<comment type="similarity">
    <text evidence="2">Belongs to the cation diffusion facilitator (CDF) transporter (TC 2.A.4) family. SLC30A subfamily.</text>
</comment>
<keyword evidence="5" id="KW-0864">Zinc transport</keyword>
<evidence type="ECO:0000256" key="3">
    <source>
        <dbReference type="ARBA" id="ARBA00022448"/>
    </source>
</evidence>
<dbReference type="NCBIfam" id="TIGR01297">
    <property type="entry name" value="CDF"/>
    <property type="match status" value="1"/>
</dbReference>
<dbReference type="KEGG" id="fax:FUAX_09160"/>
<dbReference type="SUPFAM" id="SSF161111">
    <property type="entry name" value="Cation efflux protein transmembrane domain-like"/>
    <property type="match status" value="1"/>
</dbReference>
<gene>
    <name evidence="12" type="primary">czcD_1</name>
    <name evidence="12" type="ORF">FUAX_09160</name>
</gene>
<dbReference type="GO" id="GO:0005886">
    <property type="term" value="C:plasma membrane"/>
    <property type="evidence" value="ECO:0007669"/>
    <property type="project" value="TreeGrafter"/>
</dbReference>
<evidence type="ECO:0000256" key="1">
    <source>
        <dbReference type="ARBA" id="ARBA00004141"/>
    </source>
</evidence>
<dbReference type="Gene3D" id="1.20.1510.10">
    <property type="entry name" value="Cation efflux protein transmembrane domain"/>
    <property type="match status" value="1"/>
</dbReference>
<protein>
    <submittedName>
        <fullName evidence="12">Cobalt transporter</fullName>
    </submittedName>
</protein>
<dbReference type="InterPro" id="IPR002524">
    <property type="entry name" value="Cation_efflux"/>
</dbReference>
<feature type="transmembrane region" description="Helical" evidence="9">
    <location>
        <begin position="80"/>
        <end position="103"/>
    </location>
</feature>
<organism evidence="12 13">
    <name type="scientific">Fulvitalea axinellae</name>
    <dbReference type="NCBI Taxonomy" id="1182444"/>
    <lineage>
        <taxon>Bacteria</taxon>
        <taxon>Pseudomonadati</taxon>
        <taxon>Bacteroidota</taxon>
        <taxon>Cytophagia</taxon>
        <taxon>Cytophagales</taxon>
        <taxon>Persicobacteraceae</taxon>
        <taxon>Fulvitalea</taxon>
    </lineage>
</organism>
<dbReference type="RefSeq" id="WP_338393742.1">
    <property type="nucleotide sequence ID" value="NZ_AP025314.1"/>
</dbReference>
<dbReference type="Pfam" id="PF01545">
    <property type="entry name" value="Cation_efflux"/>
    <property type="match status" value="1"/>
</dbReference>
<dbReference type="AlphaFoldDB" id="A0AAU9CQ27"/>
<evidence type="ECO:0000313" key="12">
    <source>
        <dbReference type="EMBL" id="BDD08484.1"/>
    </source>
</evidence>
<feature type="transmembrane region" description="Helical" evidence="9">
    <location>
        <begin position="41"/>
        <end position="59"/>
    </location>
</feature>
<feature type="transmembrane region" description="Helical" evidence="9">
    <location>
        <begin position="115"/>
        <end position="132"/>
    </location>
</feature>
<keyword evidence="3" id="KW-0813">Transport</keyword>